<dbReference type="SMART" id="SM00382">
    <property type="entry name" value="AAA"/>
    <property type="match status" value="2"/>
</dbReference>
<evidence type="ECO:0000256" key="11">
    <source>
        <dbReference type="RuleBase" id="RU362034"/>
    </source>
</evidence>
<dbReference type="NCBIfam" id="NF008118">
    <property type="entry name" value="PRK10865.1"/>
    <property type="match status" value="1"/>
</dbReference>
<dbReference type="Proteomes" id="UP001432017">
    <property type="component" value="Unassembled WGS sequence"/>
</dbReference>
<dbReference type="InterPro" id="IPR050130">
    <property type="entry name" value="ClpA_ClpB"/>
</dbReference>
<keyword evidence="14" id="KW-1185">Reference proteome</keyword>
<dbReference type="Pfam" id="PF10431">
    <property type="entry name" value="ClpB_D2-small"/>
    <property type="match status" value="1"/>
</dbReference>
<comment type="subunit">
    <text evidence="8">Homohexamer. The oligomerization is ATP-dependent.</text>
</comment>
<proteinExistence type="inferred from homology"/>
<keyword evidence="5 10" id="KW-0067">ATP-binding</keyword>
<evidence type="ECO:0000256" key="9">
    <source>
        <dbReference type="PROSITE-ProRule" id="PRU01251"/>
    </source>
</evidence>
<dbReference type="InterPro" id="IPR003593">
    <property type="entry name" value="AAA+_ATPase"/>
</dbReference>
<keyword evidence="11" id="KW-0346">Stress response</keyword>
<dbReference type="Gene3D" id="1.10.1780.10">
    <property type="entry name" value="Clp, N-terminal domain"/>
    <property type="match status" value="1"/>
</dbReference>
<dbReference type="InterPro" id="IPR019489">
    <property type="entry name" value="Clp_ATPase_C"/>
</dbReference>
<keyword evidence="11" id="KW-0963">Cytoplasm</keyword>
<reference evidence="13" key="1">
    <citation type="submission" date="2023-12" db="EMBL/GenBank/DDBJ databases">
        <title>Mannheima indologenes sp. nov. proposed for Clade V organisms of Mannheimia.</title>
        <authorList>
            <person name="Christensen H."/>
        </authorList>
    </citation>
    <scope>NUCLEOTIDE SEQUENCE</scope>
    <source>
        <strain evidence="13">M14.4</strain>
    </source>
</reference>
<evidence type="ECO:0000256" key="7">
    <source>
        <dbReference type="ARBA" id="ARBA00023186"/>
    </source>
</evidence>
<dbReference type="PRINTS" id="PR00300">
    <property type="entry name" value="CLPPROTEASEA"/>
</dbReference>
<dbReference type="PROSITE" id="PS51903">
    <property type="entry name" value="CLP_R"/>
    <property type="match status" value="1"/>
</dbReference>
<dbReference type="PROSITE" id="PS00870">
    <property type="entry name" value="CLPAB_1"/>
    <property type="match status" value="1"/>
</dbReference>
<evidence type="ECO:0000256" key="6">
    <source>
        <dbReference type="ARBA" id="ARBA00023054"/>
    </source>
</evidence>
<dbReference type="PANTHER" id="PTHR11638">
    <property type="entry name" value="ATP-DEPENDENT CLP PROTEASE"/>
    <property type="match status" value="1"/>
</dbReference>
<keyword evidence="3 9" id="KW-0677">Repeat</keyword>
<dbReference type="InterPro" id="IPR036628">
    <property type="entry name" value="Clp_N_dom_sf"/>
</dbReference>
<dbReference type="Pfam" id="PF07724">
    <property type="entry name" value="AAA_2"/>
    <property type="match status" value="1"/>
</dbReference>
<keyword evidence="4 10" id="KW-0547">Nucleotide-binding</keyword>
<dbReference type="InterPro" id="IPR003959">
    <property type="entry name" value="ATPase_AAA_core"/>
</dbReference>
<dbReference type="PROSITE" id="PS00871">
    <property type="entry name" value="CLPAB_2"/>
    <property type="match status" value="1"/>
</dbReference>
<dbReference type="InterPro" id="IPR018368">
    <property type="entry name" value="ClpA/B_CS1"/>
</dbReference>
<dbReference type="InterPro" id="IPR041546">
    <property type="entry name" value="ClpA/ClpB_AAA_lid"/>
</dbReference>
<dbReference type="Pfam" id="PF02861">
    <property type="entry name" value="Clp_N"/>
    <property type="match status" value="1"/>
</dbReference>
<evidence type="ECO:0000256" key="10">
    <source>
        <dbReference type="RuleBase" id="RU004432"/>
    </source>
</evidence>
<dbReference type="CDD" id="cd19499">
    <property type="entry name" value="RecA-like_ClpB_Hsp104-like"/>
    <property type="match status" value="1"/>
</dbReference>
<evidence type="ECO:0000256" key="1">
    <source>
        <dbReference type="ARBA" id="ARBA00008675"/>
    </source>
</evidence>
<comment type="similarity">
    <text evidence="1 10">Belongs to the ClpA/ClpB family.</text>
</comment>
<dbReference type="SMART" id="SM01086">
    <property type="entry name" value="ClpB_D2-small"/>
    <property type="match status" value="1"/>
</dbReference>
<dbReference type="Gene3D" id="1.10.8.60">
    <property type="match status" value="1"/>
</dbReference>
<dbReference type="Pfam" id="PF17871">
    <property type="entry name" value="AAA_lid_9"/>
    <property type="match status" value="1"/>
</dbReference>
<dbReference type="EMBL" id="JBAJJM010000002">
    <property type="protein sequence ID" value="MEG9475149.1"/>
    <property type="molecule type" value="Genomic_DNA"/>
</dbReference>
<dbReference type="InterPro" id="IPR004176">
    <property type="entry name" value="Clp_R_N"/>
</dbReference>
<dbReference type="Gene3D" id="3.40.50.300">
    <property type="entry name" value="P-loop containing nucleotide triphosphate hydrolases"/>
    <property type="match status" value="3"/>
</dbReference>
<dbReference type="RefSeq" id="WP_334253694.1">
    <property type="nucleotide sequence ID" value="NZ_JBAJJM010000002.1"/>
</dbReference>
<evidence type="ECO:0000256" key="4">
    <source>
        <dbReference type="ARBA" id="ARBA00022741"/>
    </source>
</evidence>
<comment type="caution">
    <text evidence="13">The sequence shown here is derived from an EMBL/GenBank/DDBJ whole genome shotgun (WGS) entry which is preliminary data.</text>
</comment>
<dbReference type="SUPFAM" id="SSF52540">
    <property type="entry name" value="P-loop containing nucleoside triphosphate hydrolases"/>
    <property type="match status" value="2"/>
</dbReference>
<keyword evidence="7 10" id="KW-0143">Chaperone</keyword>
<protein>
    <recommendedName>
        <fullName evidence="2 11">Chaperone protein ClpB</fullName>
    </recommendedName>
</protein>
<evidence type="ECO:0000256" key="3">
    <source>
        <dbReference type="ARBA" id="ARBA00022737"/>
    </source>
</evidence>
<comment type="subcellular location">
    <subcellularLocation>
        <location evidence="11">Cytoplasm</location>
    </subcellularLocation>
</comment>
<evidence type="ECO:0000313" key="14">
    <source>
        <dbReference type="Proteomes" id="UP001432017"/>
    </source>
</evidence>
<dbReference type="InterPro" id="IPR001270">
    <property type="entry name" value="ClpA/B"/>
</dbReference>
<keyword evidence="6 11" id="KW-0175">Coiled coil</keyword>
<dbReference type="SUPFAM" id="SSF81923">
    <property type="entry name" value="Double Clp-N motif"/>
    <property type="match status" value="1"/>
</dbReference>
<dbReference type="NCBIfam" id="TIGR03346">
    <property type="entry name" value="chaperone_ClpB"/>
    <property type="match status" value="1"/>
</dbReference>
<dbReference type="CDD" id="cd00009">
    <property type="entry name" value="AAA"/>
    <property type="match status" value="1"/>
</dbReference>
<dbReference type="InterPro" id="IPR028299">
    <property type="entry name" value="ClpA/B_CS2"/>
</dbReference>
<dbReference type="PANTHER" id="PTHR11638:SF18">
    <property type="entry name" value="HEAT SHOCK PROTEIN 104"/>
    <property type="match status" value="1"/>
</dbReference>
<comment type="subunit">
    <text evidence="11">Homohexamer; The oligomerization is ATP-dependent.</text>
</comment>
<evidence type="ECO:0000313" key="13">
    <source>
        <dbReference type="EMBL" id="MEG9475149.1"/>
    </source>
</evidence>
<accession>A0ABU7ZCZ7</accession>
<dbReference type="Pfam" id="PF00004">
    <property type="entry name" value="AAA"/>
    <property type="match status" value="1"/>
</dbReference>
<name>A0ABU7ZCZ7_9PAST</name>
<gene>
    <name evidence="11 13" type="primary">clpB</name>
    <name evidence="13" type="ORF">V6W77_02545</name>
</gene>
<evidence type="ECO:0000259" key="12">
    <source>
        <dbReference type="PROSITE" id="PS51903"/>
    </source>
</evidence>
<dbReference type="InterPro" id="IPR027417">
    <property type="entry name" value="P-loop_NTPase"/>
</dbReference>
<dbReference type="InterPro" id="IPR017730">
    <property type="entry name" value="Chaperonin_ClpB"/>
</dbReference>
<organism evidence="13 14">
    <name type="scientific">Mannheimia indoligenes</name>
    <dbReference type="NCBI Taxonomy" id="3103145"/>
    <lineage>
        <taxon>Bacteria</taxon>
        <taxon>Pseudomonadati</taxon>
        <taxon>Pseudomonadota</taxon>
        <taxon>Gammaproteobacteria</taxon>
        <taxon>Pasteurellales</taxon>
        <taxon>Pasteurellaceae</taxon>
        <taxon>Mannheimia</taxon>
    </lineage>
</organism>
<feature type="domain" description="Clp R" evidence="12">
    <location>
        <begin position="3"/>
        <end position="144"/>
    </location>
</feature>
<evidence type="ECO:0000256" key="5">
    <source>
        <dbReference type="ARBA" id="ARBA00022840"/>
    </source>
</evidence>
<comment type="function">
    <text evidence="11">Part of a stress-induced multi-chaperone system, it is involved in the recovery of the cell from heat-induced damage, in cooperation with DnaK, DnaJ and GrpE.</text>
</comment>
<evidence type="ECO:0000256" key="8">
    <source>
        <dbReference type="ARBA" id="ARBA00026057"/>
    </source>
</evidence>
<evidence type="ECO:0000256" key="2">
    <source>
        <dbReference type="ARBA" id="ARBA00017574"/>
    </source>
</evidence>
<sequence>MNFEKMTTKLQEALAESQSLAVGKDNPYIEPAHLLYALLKQDGGSVAPLFTALNINVQTLISELQAILDRLPQVQGGNTQVSQQLVRLLNQSDKLAQQFGDSFISSELFVLASVEDNGDLGKLFKKFGLSKEKLTQAISQIRGGENVNNQNAEETRQALKKYTIDLTERAKAGKLDPVIGRDEEIRRAVQVLQRRTKNNPVLIGEPGVGKTAIVEGLAQRIVNGEVPEGLKNKRVLSLDMGALIAGAKYRGEFEERLKAVLNELAKEEGQVILFIDEIHTMVGAGKTDGAMDAGNLLKPSLARGELHCVGATTLDEYRQYIEKDAALERRFQKVLVDEPTVEDTIAILRGLKERYEIHHHVQITDPAIVAAATLSHRYVSDRQLPDKAIDLIDEAASSLRMEIDSKPEPLDKLERRIIQLKLERQALQKEEDEASRQRLAKLDEEMAAKEREYSELEEIWKAEKSALLGTQHIKEELENARIAMDQARRENNFEKMSELQYGVIPNLEKQLQAVENGEKNAETQLLRTKVTEEEIAEVLSKATGIPVAKMMEGEKEKLLRMEDVLHARVIGQNEAVDAVANAIRRSRAGLSDPNKPIGSFLFLGPTGVGKTELSKTLANFLFDDPDAMVRIDMSEFMEKHSVSRLVGAPPGYVGYEEGGYLTEAVRRRPYSVVLLDEVEKAHPDVFNILLQVLDDGRLTDGQGRTVDFRNTVVIMTSNLGSHLIQENAHKGYDAVKEMVMEVVGHHFRPEFINRIDETVMFHSLGKDHIRSIAKIQLQRLITRLAERGYSLTVTDAALDHIGNAGFDPLFGARPLKRAIQQELENPLAQQILSGKLLPNKPVTVDYQDGTIVATQ</sequence>
<feature type="coiled-coil region" evidence="11">
    <location>
        <begin position="410"/>
        <end position="524"/>
    </location>
</feature>